<keyword evidence="5" id="KW-1185">Reference proteome</keyword>
<dbReference type="NCBIfam" id="TIGR04183">
    <property type="entry name" value="Por_Secre_tail"/>
    <property type="match status" value="1"/>
</dbReference>
<sequence length="303" mass="32949">MKKLILKTTLLFISLTTFGQTTATYDIVFTSNWEAHGTLPGGAHFTELVGASHNNSVTFLEMGSLATSGIEQVAETGLFSIFNSEVTTAINANNADQFIIGPDLFFNGPGRTITINDLTISSEYPLISLASMLAPSPDWMIAVNSISLIDNSGQWIPEITMDLFTYDAGTEEGTGYSLNNAATSPHEPISLVETSNSPLNSQKIGTIVFTQKQLSVEEFGTQKDKITISPNPSNGNISIATTQASTVKEIEVYNVLGKQVRKYNFKESNSNINLDLTNLNSGIYLVRLYTNVGKTETQKIILR</sequence>
<dbReference type="InterPro" id="IPR026444">
    <property type="entry name" value="Secre_tail"/>
</dbReference>
<dbReference type="AlphaFoldDB" id="A0A1H7PM61"/>
<dbReference type="Pfam" id="PF06468">
    <property type="entry name" value="Spond_N"/>
    <property type="match status" value="1"/>
</dbReference>
<dbReference type="EMBL" id="FOAB01000004">
    <property type="protein sequence ID" value="SEL36666.1"/>
    <property type="molecule type" value="Genomic_DNA"/>
</dbReference>
<dbReference type="Pfam" id="PF18962">
    <property type="entry name" value="Por_Secre_tail"/>
    <property type="match status" value="1"/>
</dbReference>
<evidence type="ECO:0000259" key="3">
    <source>
        <dbReference type="PROSITE" id="PS51020"/>
    </source>
</evidence>
<evidence type="ECO:0000256" key="1">
    <source>
        <dbReference type="ARBA" id="ARBA00022729"/>
    </source>
</evidence>
<dbReference type="NCBIfam" id="NF038123">
    <property type="entry name" value="NF038123_dom"/>
    <property type="match status" value="1"/>
</dbReference>
<evidence type="ECO:0000313" key="4">
    <source>
        <dbReference type="EMBL" id="SEL36666.1"/>
    </source>
</evidence>
<protein>
    <submittedName>
        <fullName evidence="4">Por secretion system C-terminal sorting domain-containing protein</fullName>
    </submittedName>
</protein>
<proteinExistence type="predicted"/>
<keyword evidence="1 2" id="KW-0732">Signal</keyword>
<organism evidence="4 5">
    <name type="scientific">Aquimarina amphilecti</name>
    <dbReference type="NCBI Taxonomy" id="1038014"/>
    <lineage>
        <taxon>Bacteria</taxon>
        <taxon>Pseudomonadati</taxon>
        <taxon>Bacteroidota</taxon>
        <taxon>Flavobacteriia</taxon>
        <taxon>Flavobacteriales</taxon>
        <taxon>Flavobacteriaceae</taxon>
        <taxon>Aquimarina</taxon>
    </lineage>
</organism>
<dbReference type="Proteomes" id="UP000198521">
    <property type="component" value="Unassembled WGS sequence"/>
</dbReference>
<accession>A0A1H7PM61</accession>
<reference evidence="4 5" key="1">
    <citation type="submission" date="2016-10" db="EMBL/GenBank/DDBJ databases">
        <authorList>
            <person name="de Groot N.N."/>
        </authorList>
    </citation>
    <scope>NUCLEOTIDE SEQUENCE [LARGE SCALE GENOMIC DNA]</scope>
    <source>
        <strain evidence="4 5">DSM 25232</strain>
    </source>
</reference>
<name>A0A1H7PM61_AQUAM</name>
<feature type="chain" id="PRO_5011610993" evidence="2">
    <location>
        <begin position="20"/>
        <end position="303"/>
    </location>
</feature>
<evidence type="ECO:0000256" key="2">
    <source>
        <dbReference type="SAM" id="SignalP"/>
    </source>
</evidence>
<dbReference type="OrthoDB" id="8478811at2"/>
<feature type="domain" description="Spondin" evidence="3">
    <location>
        <begin position="13"/>
        <end position="201"/>
    </location>
</feature>
<evidence type="ECO:0000313" key="5">
    <source>
        <dbReference type="Proteomes" id="UP000198521"/>
    </source>
</evidence>
<dbReference type="STRING" id="1038014.SAMN04487910_2250"/>
<dbReference type="RefSeq" id="WP_091408315.1">
    <property type="nucleotide sequence ID" value="NZ_FOAB01000004.1"/>
</dbReference>
<dbReference type="InterPro" id="IPR038678">
    <property type="entry name" value="Spondin_N_sf"/>
</dbReference>
<dbReference type="PROSITE" id="PS51020">
    <property type="entry name" value="SPONDIN"/>
    <property type="match status" value="1"/>
</dbReference>
<gene>
    <name evidence="4" type="ORF">SAMN04487910_2250</name>
</gene>
<dbReference type="Gene3D" id="2.60.40.2130">
    <property type="entry name" value="F-spondin domain"/>
    <property type="match status" value="1"/>
</dbReference>
<feature type="signal peptide" evidence="2">
    <location>
        <begin position="1"/>
        <end position="19"/>
    </location>
</feature>
<dbReference type="InterPro" id="IPR009465">
    <property type="entry name" value="Spondin_N"/>
</dbReference>